<evidence type="ECO:0000259" key="2">
    <source>
        <dbReference type="Pfam" id="PF02517"/>
    </source>
</evidence>
<feature type="transmembrane region" description="Helical" evidence="1">
    <location>
        <begin position="93"/>
        <end position="114"/>
    </location>
</feature>
<feature type="transmembrane region" description="Helical" evidence="1">
    <location>
        <begin position="165"/>
        <end position="181"/>
    </location>
</feature>
<feature type="transmembrane region" description="Helical" evidence="1">
    <location>
        <begin position="20"/>
        <end position="42"/>
    </location>
</feature>
<dbReference type="GO" id="GO:0004175">
    <property type="term" value="F:endopeptidase activity"/>
    <property type="evidence" value="ECO:0007669"/>
    <property type="project" value="UniProtKB-ARBA"/>
</dbReference>
<reference evidence="3" key="1">
    <citation type="submission" date="2019-12" db="EMBL/GenBank/DDBJ databases">
        <title>Microbes associate with the intestines of laboratory mice.</title>
        <authorList>
            <person name="Navarre W."/>
            <person name="Wong E."/>
        </authorList>
    </citation>
    <scope>NUCLEOTIDE SEQUENCE</scope>
    <source>
        <strain evidence="3">NM79_F5</strain>
    </source>
</reference>
<gene>
    <name evidence="3" type="ORF">GKZ28_11240</name>
</gene>
<keyword evidence="3" id="KW-0482">Metalloprotease</keyword>
<evidence type="ECO:0000256" key="1">
    <source>
        <dbReference type="SAM" id="Phobius"/>
    </source>
</evidence>
<evidence type="ECO:0000313" key="3">
    <source>
        <dbReference type="EMBL" id="MVX64265.1"/>
    </source>
</evidence>
<dbReference type="PANTHER" id="PTHR36435:SF1">
    <property type="entry name" value="CAAX AMINO TERMINAL PROTEASE FAMILY PROTEIN"/>
    <property type="match status" value="1"/>
</dbReference>
<keyword evidence="1" id="KW-0472">Membrane</keyword>
<evidence type="ECO:0000313" key="4">
    <source>
        <dbReference type="Proteomes" id="UP000656077"/>
    </source>
</evidence>
<dbReference type="InterPro" id="IPR003675">
    <property type="entry name" value="Rce1/LyrA-like_dom"/>
</dbReference>
<dbReference type="Proteomes" id="UP000656077">
    <property type="component" value="Unassembled WGS sequence"/>
</dbReference>
<comment type="caution">
    <text evidence="3">The sequence shown here is derived from an EMBL/GenBank/DDBJ whole genome shotgun (WGS) entry which is preliminary data.</text>
</comment>
<sequence>MNNKILNVKLGLNVKSFIGLIVAVAIWMIGSLGFVMLLNMIFPATREGYASLIVAYLSFVFLPLGIYIALKFVLKTSIKEFLLNGNKVSLKMLIIYFVSTITIFVIFMLIDFFINRDSYSVTINIISIIKNDLLFPLILLAAVSEELLFRGYLYSMFIKLKRGPLWAIIIPSILFSLIHGLNAEMSANLILMPLYYFLCGVLFSLARYFTDGLGASTMIHSAINAGMFMILSYSDSTMEAYQIHSIFYRNSMNIEYVLPVLVGITVVYYFYQQHKKRRKDDLNKSYDKGMIV</sequence>
<dbReference type="EMBL" id="WSRQ01000015">
    <property type="protein sequence ID" value="MVX64265.1"/>
    <property type="molecule type" value="Genomic_DNA"/>
</dbReference>
<keyword evidence="3" id="KW-0645">Protease</keyword>
<dbReference type="InterPro" id="IPR052710">
    <property type="entry name" value="CAAX_protease"/>
</dbReference>
<keyword evidence="1" id="KW-1133">Transmembrane helix</keyword>
<feature type="transmembrane region" description="Helical" evidence="1">
    <location>
        <begin position="187"/>
        <end position="206"/>
    </location>
</feature>
<dbReference type="PANTHER" id="PTHR36435">
    <property type="entry name" value="SLR1288 PROTEIN"/>
    <property type="match status" value="1"/>
</dbReference>
<feature type="transmembrane region" description="Helical" evidence="1">
    <location>
        <begin position="213"/>
        <end position="234"/>
    </location>
</feature>
<dbReference type="Pfam" id="PF02517">
    <property type="entry name" value="Rce1-like"/>
    <property type="match status" value="1"/>
</dbReference>
<dbReference type="GO" id="GO:0008237">
    <property type="term" value="F:metallopeptidase activity"/>
    <property type="evidence" value="ECO:0007669"/>
    <property type="project" value="UniProtKB-KW"/>
</dbReference>
<feature type="domain" description="CAAX prenyl protease 2/Lysostaphin resistance protein A-like" evidence="2">
    <location>
        <begin position="134"/>
        <end position="225"/>
    </location>
</feature>
<feature type="transmembrane region" description="Helical" evidence="1">
    <location>
        <begin position="48"/>
        <end position="73"/>
    </location>
</feature>
<dbReference type="RefSeq" id="WP_160359256.1">
    <property type="nucleotide sequence ID" value="NZ_WSRQ01000015.1"/>
</dbReference>
<name>A0A964RMK3_9CLOT</name>
<keyword evidence="3" id="KW-0378">Hydrolase</keyword>
<keyword evidence="1" id="KW-0812">Transmembrane</keyword>
<feature type="transmembrane region" description="Helical" evidence="1">
    <location>
        <begin position="254"/>
        <end position="271"/>
    </location>
</feature>
<protein>
    <submittedName>
        <fullName evidence="3">CPBP family intramembrane metalloprotease</fullName>
    </submittedName>
</protein>
<proteinExistence type="predicted"/>
<dbReference type="GO" id="GO:0080120">
    <property type="term" value="P:CAAX-box protein maturation"/>
    <property type="evidence" value="ECO:0007669"/>
    <property type="project" value="UniProtKB-ARBA"/>
</dbReference>
<organism evidence="3 4">
    <name type="scientific">Clostridium chromiireducens</name>
    <dbReference type="NCBI Taxonomy" id="225345"/>
    <lineage>
        <taxon>Bacteria</taxon>
        <taxon>Bacillati</taxon>
        <taxon>Bacillota</taxon>
        <taxon>Clostridia</taxon>
        <taxon>Eubacteriales</taxon>
        <taxon>Clostridiaceae</taxon>
        <taxon>Clostridium</taxon>
    </lineage>
</organism>
<dbReference type="AlphaFoldDB" id="A0A964RMK3"/>
<accession>A0A964RMK3</accession>